<dbReference type="GO" id="GO:0000932">
    <property type="term" value="C:P-body"/>
    <property type="evidence" value="ECO:0007669"/>
    <property type="project" value="TreeGrafter"/>
</dbReference>
<dbReference type="Gene3D" id="1.10.10.1050">
    <property type="entry name" value="Dcp2, box A domain"/>
    <property type="match status" value="1"/>
</dbReference>
<comment type="caution">
    <text evidence="4">The sequence shown here is derived from an EMBL/GenBank/DDBJ whole genome shotgun (WGS) entry which is preliminary data.</text>
</comment>
<dbReference type="EMBL" id="LXPE01000035">
    <property type="protein sequence ID" value="OBA25895.1"/>
    <property type="molecule type" value="Genomic_DNA"/>
</dbReference>
<feature type="non-terminal residue" evidence="4">
    <location>
        <position position="1"/>
    </location>
</feature>
<dbReference type="SUPFAM" id="SSF140586">
    <property type="entry name" value="Dcp2 domain-like"/>
    <property type="match status" value="1"/>
</dbReference>
<dbReference type="OrthoDB" id="3972814at2759"/>
<proteinExistence type="inferred from homology"/>
<organism evidence="4 5">
    <name type="scientific">Hanseniaspora valbyensis NRRL Y-1626</name>
    <dbReference type="NCBI Taxonomy" id="766949"/>
    <lineage>
        <taxon>Eukaryota</taxon>
        <taxon>Fungi</taxon>
        <taxon>Dikarya</taxon>
        <taxon>Ascomycota</taxon>
        <taxon>Saccharomycotina</taxon>
        <taxon>Saccharomycetes</taxon>
        <taxon>Saccharomycodales</taxon>
        <taxon>Saccharomycodaceae</taxon>
        <taxon>Hanseniaspora</taxon>
    </lineage>
</organism>
<dbReference type="GO" id="GO:0000290">
    <property type="term" value="P:deadenylation-dependent decapping of nuclear-transcribed mRNA"/>
    <property type="evidence" value="ECO:0007669"/>
    <property type="project" value="TreeGrafter"/>
</dbReference>
<dbReference type="PANTHER" id="PTHR23114">
    <property type="entry name" value="M7GPPPN-MRNA HYDROLASE"/>
    <property type="match status" value="1"/>
</dbReference>
<dbReference type="PROSITE" id="PS51462">
    <property type="entry name" value="NUDIX"/>
    <property type="match status" value="1"/>
</dbReference>
<evidence type="ECO:0000256" key="2">
    <source>
        <dbReference type="ARBA" id="ARBA00005279"/>
    </source>
</evidence>
<dbReference type="GO" id="GO:0030145">
    <property type="term" value="F:manganese ion binding"/>
    <property type="evidence" value="ECO:0007669"/>
    <property type="project" value="InterPro"/>
</dbReference>
<keyword evidence="5" id="KW-1185">Reference proteome</keyword>
<dbReference type="SUPFAM" id="SSF55811">
    <property type="entry name" value="Nudix"/>
    <property type="match status" value="1"/>
</dbReference>
<dbReference type="AlphaFoldDB" id="A0A1B7TB33"/>
<name>A0A1B7TB33_9ASCO</name>
<dbReference type="InterPro" id="IPR015797">
    <property type="entry name" value="NUDIX_hydrolase-like_dom_sf"/>
</dbReference>
<protein>
    <recommendedName>
        <fullName evidence="3">Nudix hydrolase domain-containing protein</fullName>
    </recommendedName>
</protein>
<dbReference type="Gene3D" id="3.90.79.10">
    <property type="entry name" value="Nucleoside Triphosphate Pyrophosphohydrolase"/>
    <property type="match status" value="1"/>
</dbReference>
<accession>A0A1B7TB33</accession>
<dbReference type="Pfam" id="PF05026">
    <property type="entry name" value="DCP2"/>
    <property type="match status" value="1"/>
</dbReference>
<dbReference type="GO" id="GO:0003723">
    <property type="term" value="F:RNA binding"/>
    <property type="evidence" value="ECO:0007669"/>
    <property type="project" value="InterPro"/>
</dbReference>
<dbReference type="SMART" id="SM01125">
    <property type="entry name" value="DCP2"/>
    <property type="match status" value="1"/>
</dbReference>
<dbReference type="InterPro" id="IPR036189">
    <property type="entry name" value="DCP2_BoxA_sf"/>
</dbReference>
<evidence type="ECO:0000256" key="1">
    <source>
        <dbReference type="ARBA" id="ARBA00004496"/>
    </source>
</evidence>
<comment type="similarity">
    <text evidence="2">Belongs to the Nudix hydrolase family. DCP2 subfamily.</text>
</comment>
<evidence type="ECO:0000313" key="4">
    <source>
        <dbReference type="EMBL" id="OBA25895.1"/>
    </source>
</evidence>
<comment type="subcellular location">
    <subcellularLocation>
        <location evidence="1">Cytoplasm</location>
    </subcellularLocation>
</comment>
<evidence type="ECO:0000259" key="3">
    <source>
        <dbReference type="PROSITE" id="PS51462"/>
    </source>
</evidence>
<reference evidence="5" key="1">
    <citation type="journal article" date="2016" name="Proc. Natl. Acad. Sci. U.S.A.">
        <title>Comparative genomics of biotechnologically important yeasts.</title>
        <authorList>
            <person name="Riley R."/>
            <person name="Haridas S."/>
            <person name="Wolfe K.H."/>
            <person name="Lopes M.R."/>
            <person name="Hittinger C.T."/>
            <person name="Goeker M."/>
            <person name="Salamov A.A."/>
            <person name="Wisecaver J.H."/>
            <person name="Long T.M."/>
            <person name="Calvey C.H."/>
            <person name="Aerts A.L."/>
            <person name="Barry K.W."/>
            <person name="Choi C."/>
            <person name="Clum A."/>
            <person name="Coughlan A.Y."/>
            <person name="Deshpande S."/>
            <person name="Douglass A.P."/>
            <person name="Hanson S.J."/>
            <person name="Klenk H.-P."/>
            <person name="LaButti K.M."/>
            <person name="Lapidus A."/>
            <person name="Lindquist E.A."/>
            <person name="Lipzen A.M."/>
            <person name="Meier-Kolthoff J.P."/>
            <person name="Ohm R.A."/>
            <person name="Otillar R.P."/>
            <person name="Pangilinan J.L."/>
            <person name="Peng Y."/>
            <person name="Rokas A."/>
            <person name="Rosa C.A."/>
            <person name="Scheuner C."/>
            <person name="Sibirny A.A."/>
            <person name="Slot J.C."/>
            <person name="Stielow J.B."/>
            <person name="Sun H."/>
            <person name="Kurtzman C.P."/>
            <person name="Blackwell M."/>
            <person name="Grigoriev I.V."/>
            <person name="Jeffries T.W."/>
        </authorList>
    </citation>
    <scope>NUCLEOTIDE SEQUENCE [LARGE SCALE GENOMIC DNA]</scope>
    <source>
        <strain evidence="5">NRRL Y-1626</strain>
    </source>
</reference>
<dbReference type="GO" id="GO:0016787">
    <property type="term" value="F:hydrolase activity"/>
    <property type="evidence" value="ECO:0007669"/>
    <property type="project" value="InterPro"/>
</dbReference>
<dbReference type="InterPro" id="IPR000086">
    <property type="entry name" value="NUDIX_hydrolase_dom"/>
</dbReference>
<dbReference type="InterPro" id="IPR007722">
    <property type="entry name" value="DCP2_BoxA"/>
</dbReference>
<dbReference type="Pfam" id="PF00293">
    <property type="entry name" value="NUDIX"/>
    <property type="match status" value="1"/>
</dbReference>
<dbReference type="PANTHER" id="PTHR23114:SF17">
    <property type="entry name" value="M7GPPPN-MRNA HYDROLASE"/>
    <property type="match status" value="1"/>
</dbReference>
<gene>
    <name evidence="4" type="ORF">HANVADRAFT_11598</name>
</gene>
<feature type="non-terminal residue" evidence="4">
    <location>
        <position position="217"/>
    </location>
</feature>
<sequence>FVEDAAVRYFMNVPDEDISTPARLMFVLEEAFWFYFDYMCAFSETKNYGFNFKKFLTLVVQYCPQITYLAKANSQLNNKNAKNTAWSEKDISDALTQFREYKSTIPVRGCCILNSKLDSILLVQDATSKTWSFPRGKIGKDEDDVKCAIRECYEETGLDMAKHIRADKYMNTNMQNKQIRIYFCTDVPMNVVEKFKPMSTYEISDMKWFSVKSLKKL</sequence>
<feature type="domain" description="Nudix hydrolase" evidence="3">
    <location>
        <begin position="103"/>
        <end position="217"/>
    </location>
</feature>
<evidence type="ECO:0000313" key="5">
    <source>
        <dbReference type="Proteomes" id="UP000092321"/>
    </source>
</evidence>
<dbReference type="Proteomes" id="UP000092321">
    <property type="component" value="Unassembled WGS sequence"/>
</dbReference>